<dbReference type="EMBL" id="REFV01000019">
    <property type="protein sequence ID" value="RMB56257.1"/>
    <property type="molecule type" value="Genomic_DNA"/>
</dbReference>
<dbReference type="Proteomes" id="UP000281985">
    <property type="component" value="Unassembled WGS sequence"/>
</dbReference>
<dbReference type="RefSeq" id="WP_121918524.1">
    <property type="nucleotide sequence ID" value="NZ_REFV01000019.1"/>
</dbReference>
<gene>
    <name evidence="1" type="ORF">EAX61_14960</name>
</gene>
<name>A0A3M0FWA8_9FLAO</name>
<evidence type="ECO:0000313" key="1">
    <source>
        <dbReference type="EMBL" id="RMB56257.1"/>
    </source>
</evidence>
<proteinExistence type="predicted"/>
<sequence length="180" mass="19456">MRTLFAIALAGTLLLGCKEEGNKESAFAKPVLSGAEVAETPSTTVQEDYTSYGDKISAQNALSNTAIAEKYKTLKAGDTAMVKFEAPINSVCASKGCWMRLDIGQEEEVFVKFKDYAFFVPLDATGEAVVEGKAYLEEVAVDELKHMAEDAGKTEAEIAAITTPQRELRFMANGVLIKSK</sequence>
<keyword evidence="2" id="KW-1185">Reference proteome</keyword>
<organism evidence="1 2">
    <name type="scientific">Dokdonia sinensis</name>
    <dbReference type="NCBI Taxonomy" id="2479847"/>
    <lineage>
        <taxon>Bacteria</taxon>
        <taxon>Pseudomonadati</taxon>
        <taxon>Bacteroidota</taxon>
        <taxon>Flavobacteriia</taxon>
        <taxon>Flavobacteriales</taxon>
        <taxon>Flavobacteriaceae</taxon>
        <taxon>Dokdonia</taxon>
    </lineage>
</organism>
<dbReference type="InterPro" id="IPR032577">
    <property type="entry name" value="DUF4920"/>
</dbReference>
<reference evidence="1 2" key="1">
    <citation type="submission" date="2018-10" db="EMBL/GenBank/DDBJ databases">
        <title>Dokdonia luteus sp. nov., isolated from sea water.</title>
        <authorList>
            <person name="Zhou L.Y."/>
            <person name="Du Z.J."/>
        </authorList>
    </citation>
    <scope>NUCLEOTIDE SEQUENCE [LARGE SCALE GENOMIC DNA]</scope>
    <source>
        <strain evidence="1 2">SH27</strain>
    </source>
</reference>
<protein>
    <submittedName>
        <fullName evidence="1">DUF4920 domain-containing protein</fullName>
    </submittedName>
</protein>
<dbReference type="AlphaFoldDB" id="A0A3M0FWA8"/>
<dbReference type="PROSITE" id="PS51257">
    <property type="entry name" value="PROKAR_LIPOPROTEIN"/>
    <property type="match status" value="1"/>
</dbReference>
<dbReference type="OrthoDB" id="129527at2"/>
<evidence type="ECO:0000313" key="2">
    <source>
        <dbReference type="Proteomes" id="UP000281985"/>
    </source>
</evidence>
<comment type="caution">
    <text evidence="1">The sequence shown here is derived from an EMBL/GenBank/DDBJ whole genome shotgun (WGS) entry which is preliminary data.</text>
</comment>
<dbReference type="Pfam" id="PF16267">
    <property type="entry name" value="DUF4920"/>
    <property type="match status" value="1"/>
</dbReference>
<accession>A0A3M0FWA8</accession>